<keyword evidence="3" id="KW-1185">Reference proteome</keyword>
<gene>
    <name evidence="2" type="ORF">F1188_06510</name>
</gene>
<name>A0A5M6IDZ5_9PROT</name>
<dbReference type="InterPro" id="IPR010982">
    <property type="entry name" value="Lambda_DNA-bd_dom_sf"/>
</dbReference>
<dbReference type="RefSeq" id="WP_150061580.1">
    <property type="nucleotide sequence ID" value="NZ_JACHII010000006.1"/>
</dbReference>
<proteinExistence type="predicted"/>
<protein>
    <submittedName>
        <fullName evidence="2">Helix-turn-helix transcriptional regulator</fullName>
    </submittedName>
</protein>
<accession>A0A5M6IDZ5</accession>
<organism evidence="2 3">
    <name type="scientific">Roseospira marina</name>
    <dbReference type="NCBI Taxonomy" id="140057"/>
    <lineage>
        <taxon>Bacteria</taxon>
        <taxon>Pseudomonadati</taxon>
        <taxon>Pseudomonadota</taxon>
        <taxon>Alphaproteobacteria</taxon>
        <taxon>Rhodospirillales</taxon>
        <taxon>Rhodospirillaceae</taxon>
        <taxon>Roseospira</taxon>
    </lineage>
</organism>
<sequence length="138" mass="15249">MTQGRNGRGVRGRRNITLERTIGHAVREARLRAGLSRDDLAARMGLRPAQLRRLENATVIIRIDHLAAAARCLDVPVSAFYGPYAPLSADEASNAPPHPMPPQLYDTEETRALLEAYRTSPPDVRQSFLALLRSLAEP</sequence>
<evidence type="ECO:0000313" key="3">
    <source>
        <dbReference type="Proteomes" id="UP000324065"/>
    </source>
</evidence>
<dbReference type="AlphaFoldDB" id="A0A5M6IDZ5"/>
<dbReference type="GO" id="GO:0003677">
    <property type="term" value="F:DNA binding"/>
    <property type="evidence" value="ECO:0007669"/>
    <property type="project" value="InterPro"/>
</dbReference>
<dbReference type="EMBL" id="VWPJ01000004">
    <property type="protein sequence ID" value="KAA5606511.1"/>
    <property type="molecule type" value="Genomic_DNA"/>
</dbReference>
<evidence type="ECO:0000313" key="2">
    <source>
        <dbReference type="EMBL" id="KAA5606511.1"/>
    </source>
</evidence>
<dbReference type="InterPro" id="IPR001387">
    <property type="entry name" value="Cro/C1-type_HTH"/>
</dbReference>
<dbReference type="SMART" id="SM00530">
    <property type="entry name" value="HTH_XRE"/>
    <property type="match status" value="1"/>
</dbReference>
<evidence type="ECO:0000259" key="1">
    <source>
        <dbReference type="PROSITE" id="PS50943"/>
    </source>
</evidence>
<dbReference type="Proteomes" id="UP000324065">
    <property type="component" value="Unassembled WGS sequence"/>
</dbReference>
<dbReference type="PROSITE" id="PS50943">
    <property type="entry name" value="HTH_CROC1"/>
    <property type="match status" value="1"/>
</dbReference>
<dbReference type="Gene3D" id="1.10.260.40">
    <property type="entry name" value="lambda repressor-like DNA-binding domains"/>
    <property type="match status" value="1"/>
</dbReference>
<reference evidence="2 3" key="1">
    <citation type="submission" date="2019-09" db="EMBL/GenBank/DDBJ databases">
        <title>Genome sequence of Roseospira marina, one of the more divergent members of the non-sulfur purple photosynthetic bacterial family, the Rhodospirillaceae.</title>
        <authorList>
            <person name="Meyer T."/>
            <person name="Kyndt J."/>
        </authorList>
    </citation>
    <scope>NUCLEOTIDE SEQUENCE [LARGE SCALE GENOMIC DNA]</scope>
    <source>
        <strain evidence="2 3">DSM 15113</strain>
    </source>
</reference>
<dbReference type="OrthoDB" id="7362349at2"/>
<dbReference type="Pfam" id="PF01381">
    <property type="entry name" value="HTH_3"/>
    <property type="match status" value="1"/>
</dbReference>
<feature type="domain" description="HTH cro/C1-type" evidence="1">
    <location>
        <begin position="26"/>
        <end position="80"/>
    </location>
</feature>
<dbReference type="CDD" id="cd00093">
    <property type="entry name" value="HTH_XRE"/>
    <property type="match status" value="1"/>
</dbReference>
<dbReference type="SUPFAM" id="SSF47413">
    <property type="entry name" value="lambda repressor-like DNA-binding domains"/>
    <property type="match status" value="1"/>
</dbReference>
<comment type="caution">
    <text evidence="2">The sequence shown here is derived from an EMBL/GenBank/DDBJ whole genome shotgun (WGS) entry which is preliminary data.</text>
</comment>